<feature type="domain" description="RING-type" evidence="10">
    <location>
        <begin position="568"/>
        <end position="636"/>
    </location>
</feature>
<dbReference type="Gene3D" id="3.30.40.10">
    <property type="entry name" value="Zinc/RING finger domain, C3HC4 (zinc finger)"/>
    <property type="match status" value="1"/>
</dbReference>
<evidence type="ECO:0000256" key="9">
    <source>
        <dbReference type="SAM" id="MobiDB-lite"/>
    </source>
</evidence>
<evidence type="ECO:0000256" key="5">
    <source>
        <dbReference type="ARBA" id="ARBA00022771"/>
    </source>
</evidence>
<dbReference type="Proteomes" id="UP001374535">
    <property type="component" value="Chromosome 2"/>
</dbReference>
<dbReference type="GO" id="GO:0061630">
    <property type="term" value="F:ubiquitin protein ligase activity"/>
    <property type="evidence" value="ECO:0007669"/>
    <property type="project" value="UniProtKB-EC"/>
</dbReference>
<dbReference type="SUPFAM" id="SSF57850">
    <property type="entry name" value="RING/U-box"/>
    <property type="match status" value="1"/>
</dbReference>
<evidence type="ECO:0000313" key="11">
    <source>
        <dbReference type="EMBL" id="WVZ18806.1"/>
    </source>
</evidence>
<evidence type="ECO:0000256" key="3">
    <source>
        <dbReference type="ARBA" id="ARBA00022679"/>
    </source>
</evidence>
<feature type="compositionally biased region" description="Polar residues" evidence="9">
    <location>
        <begin position="144"/>
        <end position="169"/>
    </location>
</feature>
<name>A0AAQ3NYE5_VIGMU</name>
<proteinExistence type="predicted"/>
<dbReference type="InterPro" id="IPR001841">
    <property type="entry name" value="Znf_RING"/>
</dbReference>
<dbReference type="GO" id="GO:0008270">
    <property type="term" value="F:zinc ion binding"/>
    <property type="evidence" value="ECO:0007669"/>
    <property type="project" value="UniProtKB-KW"/>
</dbReference>
<evidence type="ECO:0000256" key="2">
    <source>
        <dbReference type="ARBA" id="ARBA00012483"/>
    </source>
</evidence>
<gene>
    <name evidence="11" type="ORF">V8G54_006128</name>
</gene>
<feature type="compositionally biased region" description="Basic residues" evidence="9">
    <location>
        <begin position="362"/>
        <end position="373"/>
    </location>
</feature>
<evidence type="ECO:0000259" key="10">
    <source>
        <dbReference type="PROSITE" id="PS50089"/>
    </source>
</evidence>
<dbReference type="SMART" id="SM00184">
    <property type="entry name" value="RING"/>
    <property type="match status" value="1"/>
</dbReference>
<evidence type="ECO:0000256" key="1">
    <source>
        <dbReference type="ARBA" id="ARBA00000900"/>
    </source>
</evidence>
<organism evidence="11 12">
    <name type="scientific">Vigna mungo</name>
    <name type="common">Black gram</name>
    <name type="synonym">Phaseolus mungo</name>
    <dbReference type="NCBI Taxonomy" id="3915"/>
    <lineage>
        <taxon>Eukaryota</taxon>
        <taxon>Viridiplantae</taxon>
        <taxon>Streptophyta</taxon>
        <taxon>Embryophyta</taxon>
        <taxon>Tracheophyta</taxon>
        <taxon>Spermatophyta</taxon>
        <taxon>Magnoliopsida</taxon>
        <taxon>eudicotyledons</taxon>
        <taxon>Gunneridae</taxon>
        <taxon>Pentapetalae</taxon>
        <taxon>rosids</taxon>
        <taxon>fabids</taxon>
        <taxon>Fabales</taxon>
        <taxon>Fabaceae</taxon>
        <taxon>Papilionoideae</taxon>
        <taxon>50 kb inversion clade</taxon>
        <taxon>NPAAA clade</taxon>
        <taxon>indigoferoid/millettioid clade</taxon>
        <taxon>Phaseoleae</taxon>
        <taxon>Vigna</taxon>
    </lineage>
</organism>
<reference evidence="11 12" key="1">
    <citation type="journal article" date="2023" name="Life. Sci Alliance">
        <title>Evolutionary insights into 3D genome organization and epigenetic landscape of Vigna mungo.</title>
        <authorList>
            <person name="Junaid A."/>
            <person name="Singh B."/>
            <person name="Bhatia S."/>
        </authorList>
    </citation>
    <scope>NUCLEOTIDE SEQUENCE [LARGE SCALE GENOMIC DNA]</scope>
    <source>
        <strain evidence="11">Urdbean</strain>
    </source>
</reference>
<evidence type="ECO:0000256" key="7">
    <source>
        <dbReference type="ARBA" id="ARBA00022833"/>
    </source>
</evidence>
<evidence type="ECO:0000256" key="4">
    <source>
        <dbReference type="ARBA" id="ARBA00022723"/>
    </source>
</evidence>
<keyword evidence="6" id="KW-0833">Ubl conjugation pathway</keyword>
<feature type="compositionally biased region" description="Low complexity" evidence="9">
    <location>
        <begin position="321"/>
        <end position="346"/>
    </location>
</feature>
<keyword evidence="7" id="KW-0862">Zinc</keyword>
<dbReference type="AlphaFoldDB" id="A0AAQ3NYE5"/>
<feature type="region of interest" description="Disordered" evidence="9">
    <location>
        <begin position="128"/>
        <end position="214"/>
    </location>
</feature>
<keyword evidence="4" id="KW-0479">Metal-binding</keyword>
<feature type="region of interest" description="Disordered" evidence="9">
    <location>
        <begin position="286"/>
        <end position="436"/>
    </location>
</feature>
<feature type="compositionally biased region" description="Polar residues" evidence="9">
    <location>
        <begin position="251"/>
        <end position="261"/>
    </location>
</feature>
<sequence length="648" mass="70562">MVNGVVSVELLFSAEIAETEIFDANLRPFKTKRPPTFCGISPSRPPMVLRIWGYVIPRKKGCFAFLIGHGSFEGSTPLMDEYSGKRAIDGMVIPRKGVSHVFRDAANAKDRNGQVCSRLTCSSRVNTSKGAQIGSSEKGKSLKPSIQSSSAGKEAVGSSSRTFPKTSSPGKPLIKPRKKASSQLETDSSETSSVLDESEVSQLAPSPVKSQTGLQAEMEKTVSGNVMMEVGSSSVVSNSRSRRNFHPKSGISGQEIKNTGSGMRAGTSRYGLRNLKCNSISDVLPAGCSSSDSTLNRRKDMIKKRNCEGEGSSSARGKKMSGSSLEGRSSGSRNGISISDSRISRNTPPHRDRSDSNLAPVRTRKSISGHARGRLSSQGNANPVSPNQSPVMIPSLSHSGGRNASGVSHRTSVDSSLSCPSSHSRPGTGSEELYGVMPGSPSEYGLTHSIMNLDSFRRRYNVDSIAEVLLALERIEQDVELTHEQIRLLESNLFLTGINFYDPHRDMRLDIDNMSYEQLLALEERMGSVSTALTEEALSECLKKSFFQSSPSENAVNSCKEAKDDTKCSICQHHHGSKLFLRDGFMIYLHLLWNLIDNGEEYVVADELGSLHCEHMYHVVCIQQWLRLKNWCPICKASVVPSNPSTSQ</sequence>
<feature type="compositionally biased region" description="Basic and acidic residues" evidence="9">
    <location>
        <begin position="295"/>
        <end position="308"/>
    </location>
</feature>
<evidence type="ECO:0000256" key="8">
    <source>
        <dbReference type="PROSITE-ProRule" id="PRU00175"/>
    </source>
</evidence>
<comment type="catalytic activity">
    <reaction evidence="1">
        <text>S-ubiquitinyl-[E2 ubiquitin-conjugating enzyme]-L-cysteine + [acceptor protein]-L-lysine = [E2 ubiquitin-conjugating enzyme]-L-cysteine + N(6)-ubiquitinyl-[acceptor protein]-L-lysine.</text>
        <dbReference type="EC" id="2.3.2.27"/>
    </reaction>
</comment>
<feature type="region of interest" description="Disordered" evidence="9">
    <location>
        <begin position="234"/>
        <end position="265"/>
    </location>
</feature>
<keyword evidence="12" id="KW-1185">Reference proteome</keyword>
<dbReference type="Pfam" id="PF13639">
    <property type="entry name" value="zf-RING_2"/>
    <property type="match status" value="1"/>
</dbReference>
<feature type="compositionally biased region" description="Polar residues" evidence="9">
    <location>
        <begin position="375"/>
        <end position="410"/>
    </location>
</feature>
<dbReference type="PROSITE" id="PS50089">
    <property type="entry name" value="ZF_RING_2"/>
    <property type="match status" value="1"/>
</dbReference>
<keyword evidence="5 8" id="KW-0863">Zinc-finger</keyword>
<evidence type="ECO:0000313" key="12">
    <source>
        <dbReference type="Proteomes" id="UP001374535"/>
    </source>
</evidence>
<dbReference type="EC" id="2.3.2.27" evidence="2"/>
<protein>
    <recommendedName>
        <fullName evidence="2">RING-type E3 ubiquitin transferase</fullName>
        <ecNumber evidence="2">2.3.2.27</ecNumber>
    </recommendedName>
</protein>
<dbReference type="InterPro" id="IPR013083">
    <property type="entry name" value="Znf_RING/FYVE/PHD"/>
</dbReference>
<accession>A0AAQ3NYE5</accession>
<dbReference type="PANTHER" id="PTHR22937">
    <property type="entry name" value="E3 UBIQUITIN-PROTEIN LIGASE RNF165"/>
    <property type="match status" value="1"/>
</dbReference>
<keyword evidence="3" id="KW-0808">Transferase</keyword>
<dbReference type="EMBL" id="CP144699">
    <property type="protein sequence ID" value="WVZ18806.1"/>
    <property type="molecule type" value="Genomic_DNA"/>
</dbReference>
<dbReference type="PANTHER" id="PTHR22937:SF190">
    <property type="entry name" value="RING-TYPE E3 UBIQUITIN TRANSFERASE"/>
    <property type="match status" value="1"/>
</dbReference>
<feature type="compositionally biased region" description="Polar residues" evidence="9">
    <location>
        <begin position="181"/>
        <end position="214"/>
    </location>
</feature>
<evidence type="ECO:0000256" key="6">
    <source>
        <dbReference type="ARBA" id="ARBA00022786"/>
    </source>
</evidence>
<feature type="compositionally biased region" description="Low complexity" evidence="9">
    <location>
        <begin position="413"/>
        <end position="424"/>
    </location>
</feature>
<dbReference type="InterPro" id="IPR045191">
    <property type="entry name" value="MBR1/2-like"/>
</dbReference>